<feature type="domain" description="GH16" evidence="3">
    <location>
        <begin position="24"/>
        <end position="281"/>
    </location>
</feature>
<dbReference type="PATRIC" id="fig|1280948.3.peg.812"/>
<keyword evidence="2" id="KW-0732">Signal</keyword>
<reference evidence="6 7" key="1">
    <citation type="journal article" date="2014" name="Antonie Van Leeuwenhoek">
        <title>Hyphomonas beringensis sp. nov. and Hyphomonas chukchiensis sp. nov., isolated from surface seawater of the Bering Sea and Chukchi Sea.</title>
        <authorList>
            <person name="Li C."/>
            <person name="Lai Q."/>
            <person name="Li G."/>
            <person name="Dong C."/>
            <person name="Wang J."/>
            <person name="Liao Y."/>
            <person name="Shao Z."/>
        </authorList>
    </citation>
    <scope>NUCLEOTIDE SEQUENCE [LARGE SCALE GENOMIC DNA]</scope>
    <source>
        <strain evidence="6 7">22II1-22F38</strain>
    </source>
</reference>
<keyword evidence="7" id="KW-1185">Reference proteome</keyword>
<dbReference type="Gene3D" id="2.60.120.200">
    <property type="match status" value="1"/>
</dbReference>
<accession>A0A059E9W3</accession>
<evidence type="ECO:0000313" key="5">
    <source>
        <dbReference type="EMBL" id="HBQ47468.1"/>
    </source>
</evidence>
<dbReference type="eggNOG" id="COG2273">
    <property type="taxonomic scope" value="Bacteria"/>
</dbReference>
<dbReference type="STRING" id="1280948.HY36_12875"/>
<dbReference type="PANTHER" id="PTHR10963">
    <property type="entry name" value="GLYCOSYL HYDROLASE-RELATED"/>
    <property type="match status" value="1"/>
</dbReference>
<dbReference type="PROSITE" id="PS51762">
    <property type="entry name" value="GH16_2"/>
    <property type="match status" value="1"/>
</dbReference>
<evidence type="ECO:0000256" key="1">
    <source>
        <dbReference type="ARBA" id="ARBA00006865"/>
    </source>
</evidence>
<dbReference type="Pfam" id="PF00722">
    <property type="entry name" value="Glyco_hydro_16"/>
    <property type="match status" value="1"/>
</dbReference>
<comment type="caution">
    <text evidence="6">The sequence shown here is derived from an EMBL/GenBank/DDBJ whole genome shotgun (WGS) entry which is preliminary data.</text>
</comment>
<evidence type="ECO:0000313" key="8">
    <source>
        <dbReference type="Proteomes" id="UP000259173"/>
    </source>
</evidence>
<dbReference type="Proteomes" id="UP000263957">
    <property type="component" value="Unassembled WGS sequence"/>
</dbReference>
<gene>
    <name evidence="4" type="ORF">DCG65_13325</name>
    <name evidence="5" type="ORF">DD728_01055</name>
    <name evidence="6" type="ORF">HY36_12875</name>
</gene>
<evidence type="ECO:0000256" key="2">
    <source>
        <dbReference type="SAM" id="SignalP"/>
    </source>
</evidence>
<name>A0A059E9W3_9PROT</name>
<evidence type="ECO:0000313" key="6">
    <source>
        <dbReference type="EMBL" id="KCZ64481.1"/>
    </source>
</evidence>
<dbReference type="InterPro" id="IPR013320">
    <property type="entry name" value="ConA-like_dom_sf"/>
</dbReference>
<dbReference type="GO" id="GO:0004553">
    <property type="term" value="F:hydrolase activity, hydrolyzing O-glycosyl compounds"/>
    <property type="evidence" value="ECO:0007669"/>
    <property type="project" value="InterPro"/>
</dbReference>
<dbReference type="Proteomes" id="UP000024547">
    <property type="component" value="Unassembled WGS sequence"/>
</dbReference>
<sequence length="281" mass="32398">MRRMRLFAAAVLFCLSVACSSNTTSYSVLDHPNSGWKLVFRDEFSGRGRPDPDKWISHEYNRKQNSEGPDGWWLKDNVSLTGHGQLEITATLIPNRNPDQDDDPHDYASGMVSTEGKFETAFGRYEARIKLPQDPGWWIAFWLFADEVHLEDGSGEDGTEIDIVEAFGWNDVVSHALHWDGYDKHHKTENKKVVRPGIRSGWHVFALEWSETEYIWFVDGEEVWRSSAGGVSKAPKWIKFSGEISTQPSVAHQWWSNMPDDKRLPDRFLVDWVRVYEKKIP</sequence>
<dbReference type="EMBL" id="DMBR01000401">
    <property type="protein sequence ID" value="HAE95532.1"/>
    <property type="molecule type" value="Genomic_DNA"/>
</dbReference>
<dbReference type="GO" id="GO:0005975">
    <property type="term" value="P:carbohydrate metabolic process"/>
    <property type="evidence" value="ECO:0007669"/>
    <property type="project" value="InterPro"/>
</dbReference>
<protein>
    <submittedName>
        <fullName evidence="4">Glycoside hydrolase family 16 protein</fullName>
    </submittedName>
</protein>
<evidence type="ECO:0000313" key="7">
    <source>
        <dbReference type="Proteomes" id="UP000024547"/>
    </source>
</evidence>
<dbReference type="EMBL" id="AWFH01000003">
    <property type="protein sequence ID" value="KCZ64481.1"/>
    <property type="molecule type" value="Genomic_DNA"/>
</dbReference>
<keyword evidence="4" id="KW-0378">Hydrolase</keyword>
<dbReference type="EMBL" id="DOGS01000027">
    <property type="protein sequence ID" value="HBQ47468.1"/>
    <property type="molecule type" value="Genomic_DNA"/>
</dbReference>
<dbReference type="Proteomes" id="UP000259173">
    <property type="component" value="Unassembled WGS sequence"/>
</dbReference>
<feature type="signal peptide" evidence="2">
    <location>
        <begin position="1"/>
        <end position="23"/>
    </location>
</feature>
<evidence type="ECO:0000259" key="3">
    <source>
        <dbReference type="PROSITE" id="PS51762"/>
    </source>
</evidence>
<dbReference type="PROSITE" id="PS51257">
    <property type="entry name" value="PROKAR_LIPOPROTEIN"/>
    <property type="match status" value="1"/>
</dbReference>
<dbReference type="SUPFAM" id="SSF49899">
    <property type="entry name" value="Concanavalin A-like lectins/glucanases"/>
    <property type="match status" value="1"/>
</dbReference>
<comment type="similarity">
    <text evidence="1">Belongs to the glycosyl hydrolase 16 family.</text>
</comment>
<dbReference type="InterPro" id="IPR050546">
    <property type="entry name" value="Glycosyl_Hydrlase_16"/>
</dbReference>
<proteinExistence type="inferred from homology"/>
<dbReference type="PANTHER" id="PTHR10963:SF55">
    <property type="entry name" value="GLYCOSIDE HYDROLASE FAMILY 16 PROTEIN"/>
    <property type="match status" value="1"/>
</dbReference>
<reference evidence="8 9" key="2">
    <citation type="journal article" date="2018" name="Nat. Biotechnol.">
        <title>A standardized bacterial taxonomy based on genome phylogeny substantially revises the tree of life.</title>
        <authorList>
            <person name="Parks D.H."/>
            <person name="Chuvochina M."/>
            <person name="Waite D.W."/>
            <person name="Rinke C."/>
            <person name="Skarshewski A."/>
            <person name="Chaumeil P.A."/>
            <person name="Hugenholtz P."/>
        </authorList>
    </citation>
    <scope>NUCLEOTIDE SEQUENCE [LARGE SCALE GENOMIC DNA]</scope>
    <source>
        <strain evidence="5">UBA10378</strain>
        <strain evidence="4">UBA8557</strain>
    </source>
</reference>
<dbReference type="AlphaFoldDB" id="A0A059E9W3"/>
<feature type="chain" id="PRO_5044539026" evidence="2">
    <location>
        <begin position="24"/>
        <end position="281"/>
    </location>
</feature>
<evidence type="ECO:0000313" key="9">
    <source>
        <dbReference type="Proteomes" id="UP000263957"/>
    </source>
</evidence>
<dbReference type="InterPro" id="IPR000757">
    <property type="entry name" value="Beta-glucanase-like"/>
</dbReference>
<organism evidence="6 7">
    <name type="scientific">Hyphomonas atlantica</name>
    <dbReference type="NCBI Taxonomy" id="1280948"/>
    <lineage>
        <taxon>Bacteria</taxon>
        <taxon>Pseudomonadati</taxon>
        <taxon>Pseudomonadota</taxon>
        <taxon>Alphaproteobacteria</taxon>
        <taxon>Hyphomonadales</taxon>
        <taxon>Hyphomonadaceae</taxon>
        <taxon>Hyphomonas</taxon>
    </lineage>
</organism>
<dbReference type="CDD" id="cd08023">
    <property type="entry name" value="GH16_laminarinase_like"/>
    <property type="match status" value="1"/>
</dbReference>
<evidence type="ECO:0000313" key="4">
    <source>
        <dbReference type="EMBL" id="HAE95532.1"/>
    </source>
</evidence>